<dbReference type="InterPro" id="IPR029045">
    <property type="entry name" value="ClpP/crotonase-like_dom_sf"/>
</dbReference>
<dbReference type="SUPFAM" id="SSF52096">
    <property type="entry name" value="ClpP/crotonase"/>
    <property type="match status" value="1"/>
</dbReference>
<dbReference type="PANTHER" id="PTHR42964">
    <property type="entry name" value="ENOYL-COA HYDRATASE"/>
    <property type="match status" value="1"/>
</dbReference>
<evidence type="ECO:0008006" key="4">
    <source>
        <dbReference type="Google" id="ProtNLM"/>
    </source>
</evidence>
<dbReference type="CDD" id="cd06558">
    <property type="entry name" value="crotonase-like"/>
    <property type="match status" value="1"/>
</dbReference>
<dbReference type="Proteomes" id="UP000634139">
    <property type="component" value="Unassembled WGS sequence"/>
</dbReference>
<protein>
    <recommendedName>
        <fullName evidence="4">Enoyl-CoA hydratase/carnithine racemase</fullName>
    </recommendedName>
</protein>
<comment type="similarity">
    <text evidence="1">Belongs to the enoyl-CoA hydratase/isomerase family.</text>
</comment>
<dbReference type="Pfam" id="PF00378">
    <property type="entry name" value="ECH_1"/>
    <property type="match status" value="1"/>
</dbReference>
<comment type="caution">
    <text evidence="2">The sequence shown here is derived from an EMBL/GenBank/DDBJ whole genome shotgun (WGS) entry which is preliminary data.</text>
</comment>
<evidence type="ECO:0000256" key="1">
    <source>
        <dbReference type="ARBA" id="ARBA00005254"/>
    </source>
</evidence>
<reference evidence="2" key="1">
    <citation type="journal article" date="2014" name="Int. J. Syst. Evol. Microbiol.">
        <title>Complete genome sequence of Corynebacterium casei LMG S-19264T (=DSM 44701T), isolated from a smear-ripened cheese.</title>
        <authorList>
            <consortium name="US DOE Joint Genome Institute (JGI-PGF)"/>
            <person name="Walter F."/>
            <person name="Albersmeier A."/>
            <person name="Kalinowski J."/>
            <person name="Ruckert C."/>
        </authorList>
    </citation>
    <scope>NUCLEOTIDE SEQUENCE</scope>
    <source>
        <strain evidence="2">KCTC 32422</strain>
    </source>
</reference>
<evidence type="ECO:0000313" key="2">
    <source>
        <dbReference type="EMBL" id="GHA05061.1"/>
    </source>
</evidence>
<reference evidence="2" key="2">
    <citation type="submission" date="2020-09" db="EMBL/GenBank/DDBJ databases">
        <authorList>
            <person name="Sun Q."/>
            <person name="Kim S."/>
        </authorList>
    </citation>
    <scope>NUCLEOTIDE SEQUENCE</scope>
    <source>
        <strain evidence="2">KCTC 32422</strain>
    </source>
</reference>
<dbReference type="PANTHER" id="PTHR42964:SF1">
    <property type="entry name" value="POLYKETIDE BIOSYNTHESIS ENOYL-COA HYDRATASE PKSH-RELATED"/>
    <property type="match status" value="1"/>
</dbReference>
<dbReference type="InterPro" id="IPR051683">
    <property type="entry name" value="Enoyl-CoA_Hydratase/Isomerase"/>
</dbReference>
<evidence type="ECO:0000313" key="3">
    <source>
        <dbReference type="Proteomes" id="UP000634139"/>
    </source>
</evidence>
<dbReference type="EMBL" id="BMZD01000008">
    <property type="protein sequence ID" value="GHA05061.1"/>
    <property type="molecule type" value="Genomic_DNA"/>
</dbReference>
<accession>A0A918RPJ7</accession>
<dbReference type="GO" id="GO:0003824">
    <property type="term" value="F:catalytic activity"/>
    <property type="evidence" value="ECO:0007669"/>
    <property type="project" value="UniProtKB-ARBA"/>
</dbReference>
<name>A0A918RPJ7_9SPHN</name>
<organism evidence="2 3">
    <name type="scientific">Novosphingobium arvoryzae</name>
    <dbReference type="NCBI Taxonomy" id="1256514"/>
    <lineage>
        <taxon>Bacteria</taxon>
        <taxon>Pseudomonadati</taxon>
        <taxon>Pseudomonadota</taxon>
        <taxon>Alphaproteobacteria</taxon>
        <taxon>Sphingomonadales</taxon>
        <taxon>Sphingomonadaceae</taxon>
        <taxon>Novosphingobium</taxon>
    </lineage>
</organism>
<dbReference type="Gene3D" id="3.90.226.10">
    <property type="entry name" value="2-enoyl-CoA Hydratase, Chain A, domain 1"/>
    <property type="match status" value="1"/>
</dbReference>
<keyword evidence="3" id="KW-1185">Reference proteome</keyword>
<gene>
    <name evidence="2" type="ORF">GCM10011617_27630</name>
</gene>
<dbReference type="GO" id="GO:0008300">
    <property type="term" value="P:isoprenoid catabolic process"/>
    <property type="evidence" value="ECO:0007669"/>
    <property type="project" value="TreeGrafter"/>
</dbReference>
<sequence length="326" mass="33655">MPTVPSDLIGAEALSPLAGSPLVLVEPGDPVPPGGVMVAVDRAGALPLLDPAEYDALVTTRSAAPAPWVSVAPDRLDAQLAAAAQTAAQSPIATAMLARVLRLGETLDFEGALELESLAYSTLLGGGEFARWLEAAPREDGGAQAADPVRYERQGDTVTLTLTSPGNRNAMTAAMRDALYGALVNVLEDPSLPSLILRADGRCFSTGGDLPEFGTARDLAAAHVIRTQRSCARLLHRLGPRAEAHLHGACIGSGIEVPAAAARRIGAPDLVVQLPELGMGLIPGAGGTASVALAIGRHRLLWLALGAFRIGAKQALDWGLIHSIEP</sequence>
<dbReference type="InterPro" id="IPR001753">
    <property type="entry name" value="Enoyl-CoA_hydra/iso"/>
</dbReference>
<dbReference type="RefSeq" id="WP_189542553.1">
    <property type="nucleotide sequence ID" value="NZ_BMZD01000008.1"/>
</dbReference>
<dbReference type="AlphaFoldDB" id="A0A918RPJ7"/>
<proteinExistence type="inferred from homology"/>